<organism evidence="5 6">
    <name type="scientific">Phaeobacter piscinae</name>
    <dbReference type="NCBI Taxonomy" id="1580596"/>
    <lineage>
        <taxon>Bacteria</taxon>
        <taxon>Pseudomonadati</taxon>
        <taxon>Pseudomonadota</taxon>
        <taxon>Alphaproteobacteria</taxon>
        <taxon>Rhodobacterales</taxon>
        <taxon>Roseobacteraceae</taxon>
        <taxon>Phaeobacter</taxon>
    </lineage>
</organism>
<evidence type="ECO:0000256" key="4">
    <source>
        <dbReference type="SAM" id="MobiDB-lite"/>
    </source>
</evidence>
<evidence type="ECO:0000256" key="3">
    <source>
        <dbReference type="ARBA" id="ARBA00022691"/>
    </source>
</evidence>
<dbReference type="PANTHER" id="PTHR43167:SF1">
    <property type="entry name" value="PUTATIVE (AFU_ORTHOLOGUE AFUA_6G01830)-RELATED"/>
    <property type="match status" value="1"/>
</dbReference>
<dbReference type="Proteomes" id="UP000218606">
    <property type="component" value="Chromosome"/>
</dbReference>
<keyword evidence="3" id="KW-0949">S-adenosyl-L-methionine</keyword>
<dbReference type="InterPro" id="IPR029063">
    <property type="entry name" value="SAM-dependent_MTases_sf"/>
</dbReference>
<dbReference type="SUPFAM" id="SSF53335">
    <property type="entry name" value="S-adenosyl-L-methionine-dependent methyltransferases"/>
    <property type="match status" value="1"/>
</dbReference>
<reference evidence="5 6" key="1">
    <citation type="journal article" date="2017" name="Front. Microbiol.">
        <title>Phaeobacter piscinae sp. nov., a species of the Roseobacter group and potential aquaculture probiont.</title>
        <authorList>
            <person name="Sonnenschein E.C."/>
            <person name="Phippen C.B.W."/>
            <person name="Nielsen K.F."/>
            <person name="Mateiu R.V."/>
            <person name="Melchiorsen J."/>
            <person name="Gram L."/>
            <person name="Overmann J."/>
            <person name="Freese H.M."/>
        </authorList>
    </citation>
    <scope>NUCLEOTIDE SEQUENCE [LARGE SCALE GENOMIC DNA]</scope>
    <source>
        <strain evidence="5 6">P13</strain>
    </source>
</reference>
<evidence type="ECO:0000256" key="1">
    <source>
        <dbReference type="ARBA" id="ARBA00022603"/>
    </source>
</evidence>
<proteinExistence type="predicted"/>
<accession>A0AAN1LBA0</accession>
<dbReference type="AlphaFoldDB" id="A0AAN1LBA0"/>
<feature type="region of interest" description="Disordered" evidence="4">
    <location>
        <begin position="20"/>
        <end position="39"/>
    </location>
</feature>
<gene>
    <name evidence="5" type="ORF">PhaeoP13_02298</name>
</gene>
<dbReference type="InterPro" id="IPR002935">
    <property type="entry name" value="SAM_O-MeTrfase"/>
</dbReference>
<dbReference type="GO" id="GO:0032259">
    <property type="term" value="P:methylation"/>
    <property type="evidence" value="ECO:0007669"/>
    <property type="project" value="UniProtKB-KW"/>
</dbReference>
<keyword evidence="2" id="KW-0808">Transferase</keyword>
<dbReference type="EMBL" id="CP010767">
    <property type="protein sequence ID" value="ATG44219.1"/>
    <property type="molecule type" value="Genomic_DNA"/>
</dbReference>
<dbReference type="PANTHER" id="PTHR43167">
    <property type="entry name" value="PUTATIVE (AFU_ORTHOLOGUE AFUA_6G01830)-RELATED"/>
    <property type="match status" value="1"/>
</dbReference>
<dbReference type="Gene3D" id="3.40.50.150">
    <property type="entry name" value="Vaccinia Virus protein VP39"/>
    <property type="match status" value="1"/>
</dbReference>
<evidence type="ECO:0000256" key="2">
    <source>
        <dbReference type="ARBA" id="ARBA00022679"/>
    </source>
</evidence>
<evidence type="ECO:0000313" key="6">
    <source>
        <dbReference type="Proteomes" id="UP000218606"/>
    </source>
</evidence>
<keyword evidence="1" id="KW-0489">Methyltransferase</keyword>
<evidence type="ECO:0000313" key="5">
    <source>
        <dbReference type="EMBL" id="ATG44219.1"/>
    </source>
</evidence>
<dbReference type="PROSITE" id="PS51682">
    <property type="entry name" value="SAM_OMT_I"/>
    <property type="match status" value="1"/>
</dbReference>
<protein>
    <submittedName>
        <fullName evidence="5">O-methyltransferase</fullName>
    </submittedName>
</protein>
<dbReference type="RefSeq" id="WP_096871989.1">
    <property type="nucleotide sequence ID" value="NZ_CP010656.1"/>
</dbReference>
<dbReference type="Pfam" id="PF13578">
    <property type="entry name" value="Methyltransf_24"/>
    <property type="match status" value="1"/>
</dbReference>
<sequence>MVKLNDAKLSAVLEREHAASLEQKKNRRAAWEASGRPAGMNPQKMDFRISDFHRTNYLSIGPAEGRFMYGQILAKGAKEIVEFGTSFGISTLYLAAAAAETGGRVTGSEFHPEKADRALSNLVAAGLEADIRVGDALETLAGEGPEIDFLFLDGAANLYVPVLDLLEPRLRPGSVIVADNIPVAKDEGHVLLDALQDRQEAYVTSIVSFGQSGMSYSVRL</sequence>
<name>A0AAN1LBA0_9RHOB</name>
<dbReference type="GO" id="GO:0008171">
    <property type="term" value="F:O-methyltransferase activity"/>
    <property type="evidence" value="ECO:0007669"/>
    <property type="project" value="InterPro"/>
</dbReference>